<dbReference type="PANTHER" id="PTHR18901:SF38">
    <property type="entry name" value="PSEUDOURIDINE-5'-PHOSPHATASE"/>
    <property type="match status" value="1"/>
</dbReference>
<dbReference type="Gene3D" id="1.10.150.240">
    <property type="entry name" value="Putative phosphatase, domain 2"/>
    <property type="match status" value="1"/>
</dbReference>
<keyword evidence="3" id="KW-0378">Hydrolase</keyword>
<dbReference type="InterPro" id="IPR036412">
    <property type="entry name" value="HAD-like_sf"/>
</dbReference>
<evidence type="ECO:0000256" key="1">
    <source>
        <dbReference type="ARBA" id="ARBA00006171"/>
    </source>
</evidence>
<dbReference type="InterPro" id="IPR006439">
    <property type="entry name" value="HAD-SF_hydro_IA"/>
</dbReference>
<proteinExistence type="inferred from homology"/>
<dbReference type="SUPFAM" id="SSF56784">
    <property type="entry name" value="HAD-like"/>
    <property type="match status" value="1"/>
</dbReference>
<name>A0A8J7F2H8_9CYAN</name>
<dbReference type="Pfam" id="PF13419">
    <property type="entry name" value="HAD_2"/>
    <property type="match status" value="1"/>
</dbReference>
<keyword evidence="2" id="KW-0479">Metal-binding</keyword>
<keyword evidence="5" id="KW-1185">Reference proteome</keyword>
<dbReference type="InterPro" id="IPR023214">
    <property type="entry name" value="HAD_sf"/>
</dbReference>
<evidence type="ECO:0000256" key="2">
    <source>
        <dbReference type="ARBA" id="ARBA00022723"/>
    </source>
</evidence>
<dbReference type="PRINTS" id="PR00413">
    <property type="entry name" value="HADHALOGNASE"/>
</dbReference>
<dbReference type="NCBIfam" id="TIGR01509">
    <property type="entry name" value="HAD-SF-IA-v3"/>
    <property type="match status" value="1"/>
</dbReference>
<dbReference type="InterPro" id="IPR041492">
    <property type="entry name" value="HAD_2"/>
</dbReference>
<dbReference type="Proteomes" id="UP000620559">
    <property type="component" value="Unassembled WGS sequence"/>
</dbReference>
<dbReference type="EMBL" id="JADEWL010000007">
    <property type="protein sequence ID" value="MBE9211820.1"/>
    <property type="molecule type" value="Genomic_DNA"/>
</dbReference>
<dbReference type="PANTHER" id="PTHR18901">
    <property type="entry name" value="2-DEOXYGLUCOSE-6-PHOSPHATE PHOSPHATASE 2"/>
    <property type="match status" value="1"/>
</dbReference>
<dbReference type="GO" id="GO:0016787">
    <property type="term" value="F:hydrolase activity"/>
    <property type="evidence" value="ECO:0007669"/>
    <property type="project" value="UniProtKB-KW"/>
</dbReference>
<dbReference type="SFLD" id="SFLDG01129">
    <property type="entry name" value="C1.5:_HAD__Beta-PGM__Phosphata"/>
    <property type="match status" value="1"/>
</dbReference>
<evidence type="ECO:0000313" key="4">
    <source>
        <dbReference type="EMBL" id="MBE9211820.1"/>
    </source>
</evidence>
<dbReference type="NCBIfam" id="NF008087">
    <property type="entry name" value="PRK10826.1"/>
    <property type="match status" value="1"/>
</dbReference>
<gene>
    <name evidence="4" type="primary">hxpB</name>
    <name evidence="4" type="ORF">IQ247_03650</name>
</gene>
<comment type="caution">
    <text evidence="4">The sequence shown here is derived from an EMBL/GenBank/DDBJ whole genome shotgun (WGS) entry which is preliminary data.</text>
</comment>
<dbReference type="SFLD" id="SFLDG01135">
    <property type="entry name" value="C1.5.6:_HAD__Beta-PGM__Phospha"/>
    <property type="match status" value="1"/>
</dbReference>
<dbReference type="Gene3D" id="3.40.50.1000">
    <property type="entry name" value="HAD superfamily/HAD-like"/>
    <property type="match status" value="1"/>
</dbReference>
<dbReference type="RefSeq" id="WP_193917149.1">
    <property type="nucleotide sequence ID" value="NZ_JADEWL010000007.1"/>
</dbReference>
<comment type="similarity">
    <text evidence="1">Belongs to the HAD-like hydrolase superfamily. CbbY/CbbZ/Gph/YieH family.</text>
</comment>
<protein>
    <submittedName>
        <fullName evidence="4">Hexitol phosphatase HxpB</fullName>
    </submittedName>
</protein>
<sequence length="219" mass="24401">MIEAVIFDMDGLLIDSEPLWQQAEIAIFKQVEIILIPSMCLQTKGLRIDEVVEYWYKKYPWDNLSKLQVEEAIVNKLIELIHLQGKALAGVKEAINYVKTKDVKIALASSSSSKIINAALEKLNIADNFEIIYSAESEFLGKPHPGVYLTTADKLGVSPQNCLALEDSLNGVLAAKAAQMKCIAIPEMSEFHNPKFAIADIVLESLEQLNDNIWDLVNL</sequence>
<dbReference type="InterPro" id="IPR023198">
    <property type="entry name" value="PGP-like_dom2"/>
</dbReference>
<reference evidence="4" key="1">
    <citation type="submission" date="2020-10" db="EMBL/GenBank/DDBJ databases">
        <authorList>
            <person name="Castelo-Branco R."/>
            <person name="Eusebio N."/>
            <person name="Adriana R."/>
            <person name="Vieira A."/>
            <person name="Brugerolle De Fraissinette N."/>
            <person name="Rezende De Castro R."/>
            <person name="Schneider M.P."/>
            <person name="Vasconcelos V."/>
            <person name="Leao P.N."/>
        </authorList>
    </citation>
    <scope>NUCLEOTIDE SEQUENCE</scope>
    <source>
        <strain evidence="4">LEGE 06105</strain>
    </source>
</reference>
<organism evidence="4 5">
    <name type="scientific">Plectonema cf. radiosum LEGE 06105</name>
    <dbReference type="NCBI Taxonomy" id="945769"/>
    <lineage>
        <taxon>Bacteria</taxon>
        <taxon>Bacillati</taxon>
        <taxon>Cyanobacteriota</taxon>
        <taxon>Cyanophyceae</taxon>
        <taxon>Oscillatoriophycideae</taxon>
        <taxon>Oscillatoriales</taxon>
        <taxon>Microcoleaceae</taxon>
        <taxon>Plectonema</taxon>
    </lineage>
</organism>
<dbReference type="AlphaFoldDB" id="A0A8J7F2H8"/>
<dbReference type="GO" id="GO:0046872">
    <property type="term" value="F:metal ion binding"/>
    <property type="evidence" value="ECO:0007669"/>
    <property type="project" value="UniProtKB-KW"/>
</dbReference>
<accession>A0A8J7F2H8</accession>
<evidence type="ECO:0000313" key="5">
    <source>
        <dbReference type="Proteomes" id="UP000620559"/>
    </source>
</evidence>
<evidence type="ECO:0000256" key="3">
    <source>
        <dbReference type="ARBA" id="ARBA00022801"/>
    </source>
</evidence>
<dbReference type="FunFam" id="3.40.50.1000:FF:000036">
    <property type="entry name" value="HAD family hydrolase"/>
    <property type="match status" value="1"/>
</dbReference>
<dbReference type="SFLD" id="SFLDS00003">
    <property type="entry name" value="Haloacid_Dehalogenase"/>
    <property type="match status" value="1"/>
</dbReference>